<sequence>MEPGFYPGDAAGLSTRFLLVTQWCDSVGRLSGPIQWGISGCWVLSSWVFFISVCFSRLGFPVVFQ</sequence>
<comment type="caution">
    <text evidence="2">The sequence shown here is derived from an EMBL/GenBank/DDBJ whole genome shotgun (WGS) entry which is preliminary data.</text>
</comment>
<proteinExistence type="predicted"/>
<name>A0AAV6LPB3_9ERIC</name>
<gene>
    <name evidence="2" type="ORF">RHGRI_001854</name>
</gene>
<organism evidence="2 3">
    <name type="scientific">Rhododendron griersonianum</name>
    <dbReference type="NCBI Taxonomy" id="479676"/>
    <lineage>
        <taxon>Eukaryota</taxon>
        <taxon>Viridiplantae</taxon>
        <taxon>Streptophyta</taxon>
        <taxon>Embryophyta</taxon>
        <taxon>Tracheophyta</taxon>
        <taxon>Spermatophyta</taxon>
        <taxon>Magnoliopsida</taxon>
        <taxon>eudicotyledons</taxon>
        <taxon>Gunneridae</taxon>
        <taxon>Pentapetalae</taxon>
        <taxon>asterids</taxon>
        <taxon>Ericales</taxon>
        <taxon>Ericaceae</taxon>
        <taxon>Ericoideae</taxon>
        <taxon>Rhodoreae</taxon>
        <taxon>Rhododendron</taxon>
    </lineage>
</organism>
<dbReference type="AlphaFoldDB" id="A0AAV6LPB3"/>
<keyword evidence="1" id="KW-1133">Transmembrane helix</keyword>
<dbReference type="EMBL" id="JACTNZ010000001">
    <property type="protein sequence ID" value="KAG5566058.1"/>
    <property type="molecule type" value="Genomic_DNA"/>
</dbReference>
<keyword evidence="3" id="KW-1185">Reference proteome</keyword>
<reference evidence="2" key="1">
    <citation type="submission" date="2020-08" db="EMBL/GenBank/DDBJ databases">
        <title>Plant Genome Project.</title>
        <authorList>
            <person name="Zhang R.-G."/>
        </authorList>
    </citation>
    <scope>NUCLEOTIDE SEQUENCE</scope>
    <source>
        <strain evidence="2">WSP0</strain>
        <tissue evidence="2">Leaf</tissue>
    </source>
</reference>
<keyword evidence="1" id="KW-0812">Transmembrane</keyword>
<protein>
    <submittedName>
        <fullName evidence="2">Uncharacterized protein</fullName>
    </submittedName>
</protein>
<accession>A0AAV6LPB3</accession>
<evidence type="ECO:0000313" key="3">
    <source>
        <dbReference type="Proteomes" id="UP000823749"/>
    </source>
</evidence>
<keyword evidence="1" id="KW-0472">Membrane</keyword>
<dbReference type="Proteomes" id="UP000823749">
    <property type="component" value="Chromosome 1"/>
</dbReference>
<evidence type="ECO:0000256" key="1">
    <source>
        <dbReference type="SAM" id="Phobius"/>
    </source>
</evidence>
<evidence type="ECO:0000313" key="2">
    <source>
        <dbReference type="EMBL" id="KAG5566058.1"/>
    </source>
</evidence>
<feature type="transmembrane region" description="Helical" evidence="1">
    <location>
        <begin position="36"/>
        <end position="60"/>
    </location>
</feature>